<evidence type="ECO:0000256" key="1">
    <source>
        <dbReference type="ARBA" id="ARBA00004167"/>
    </source>
</evidence>
<dbReference type="Proteomes" id="UP000199032">
    <property type="component" value="Unassembled WGS sequence"/>
</dbReference>
<evidence type="ECO:0000256" key="3">
    <source>
        <dbReference type="ARBA" id="ARBA00022989"/>
    </source>
</evidence>
<dbReference type="Gene3D" id="3.30.1150.10">
    <property type="match status" value="1"/>
</dbReference>
<accession>A0A0S4LP34</accession>
<evidence type="ECO:0000313" key="5">
    <source>
        <dbReference type="EMBL" id="CUS38477.1"/>
    </source>
</evidence>
<evidence type="ECO:0000313" key="6">
    <source>
        <dbReference type="Proteomes" id="UP000199032"/>
    </source>
</evidence>
<dbReference type="InterPro" id="IPR006260">
    <property type="entry name" value="TonB/TolA_C"/>
</dbReference>
<dbReference type="Pfam" id="PF13103">
    <property type="entry name" value="TonB_2"/>
    <property type="match status" value="1"/>
</dbReference>
<reference evidence="5 6" key="1">
    <citation type="submission" date="2015-10" db="EMBL/GenBank/DDBJ databases">
        <authorList>
            <person name="Gilbert D.G."/>
        </authorList>
    </citation>
    <scope>NUCLEOTIDE SEQUENCE [LARGE SCALE GENOMIC DNA]</scope>
    <source>
        <strain evidence="5">COMA1</strain>
    </source>
</reference>
<comment type="subcellular location">
    <subcellularLocation>
        <location evidence="1">Membrane</location>
        <topology evidence="1">Single-pass membrane protein</topology>
    </subcellularLocation>
</comment>
<sequence>MTYDWQMVEGQWGVKWTLLVLCILGLVSCSHKGTPVGAAQTHVQTPPKAMADGATPGSKGYLALVQQRIRNVWKAPALDFTNRTYTTVVKFRLHKNGLVSLVKIEQSSGNESYDAAGRQAVLSASPLPAFPPDLSHAYVDAHITLTAPSEKE</sequence>
<name>A0A0S4LP34_9BACT</name>
<proteinExistence type="predicted"/>
<evidence type="ECO:0000256" key="2">
    <source>
        <dbReference type="ARBA" id="ARBA00022692"/>
    </source>
</evidence>
<organism evidence="5 6">
    <name type="scientific">Candidatus Nitrospira nitrosa</name>
    <dbReference type="NCBI Taxonomy" id="1742972"/>
    <lineage>
        <taxon>Bacteria</taxon>
        <taxon>Pseudomonadati</taxon>
        <taxon>Nitrospirota</taxon>
        <taxon>Nitrospiria</taxon>
        <taxon>Nitrospirales</taxon>
        <taxon>Nitrospiraceae</taxon>
        <taxon>Nitrospira</taxon>
    </lineage>
</organism>
<keyword evidence="4" id="KW-0472">Membrane</keyword>
<keyword evidence="2" id="KW-0812">Transmembrane</keyword>
<protein>
    <recommendedName>
        <fullName evidence="7">TonB C-terminal domain-containing protein</fullName>
    </recommendedName>
</protein>
<dbReference type="SUPFAM" id="SSF74653">
    <property type="entry name" value="TolA/TonB C-terminal domain"/>
    <property type="match status" value="1"/>
</dbReference>
<dbReference type="STRING" id="1742972.COMA1_50122"/>
<gene>
    <name evidence="5" type="ORF">COMA1_50122</name>
</gene>
<dbReference type="EMBL" id="CZQA01000011">
    <property type="protein sequence ID" value="CUS38477.1"/>
    <property type="molecule type" value="Genomic_DNA"/>
</dbReference>
<evidence type="ECO:0000256" key="4">
    <source>
        <dbReference type="ARBA" id="ARBA00023136"/>
    </source>
</evidence>
<keyword evidence="6" id="KW-1185">Reference proteome</keyword>
<dbReference type="NCBIfam" id="TIGR01352">
    <property type="entry name" value="tonB_Cterm"/>
    <property type="match status" value="1"/>
</dbReference>
<keyword evidence="3" id="KW-1133">Transmembrane helix</keyword>
<dbReference type="GO" id="GO:0016020">
    <property type="term" value="C:membrane"/>
    <property type="evidence" value="ECO:0007669"/>
    <property type="project" value="UniProtKB-SubCell"/>
</dbReference>
<evidence type="ECO:0008006" key="7">
    <source>
        <dbReference type="Google" id="ProtNLM"/>
    </source>
</evidence>
<dbReference type="AlphaFoldDB" id="A0A0S4LP34"/>